<proteinExistence type="predicted"/>
<evidence type="ECO:0008006" key="5">
    <source>
        <dbReference type="Google" id="ProtNLM"/>
    </source>
</evidence>
<evidence type="ECO:0000256" key="2">
    <source>
        <dbReference type="SAM" id="SignalP"/>
    </source>
</evidence>
<organism evidence="3 4">
    <name type="scientific">Pseudonocardia yunnanensis</name>
    <dbReference type="NCBI Taxonomy" id="58107"/>
    <lineage>
        <taxon>Bacteria</taxon>
        <taxon>Bacillati</taxon>
        <taxon>Actinomycetota</taxon>
        <taxon>Actinomycetes</taxon>
        <taxon>Pseudonocardiales</taxon>
        <taxon>Pseudonocardiaceae</taxon>
        <taxon>Pseudonocardia</taxon>
    </lineage>
</organism>
<evidence type="ECO:0000313" key="3">
    <source>
        <dbReference type="EMBL" id="MFD1521122.1"/>
    </source>
</evidence>
<reference evidence="4" key="1">
    <citation type="journal article" date="2019" name="Int. J. Syst. Evol. Microbiol.">
        <title>The Global Catalogue of Microorganisms (GCM) 10K type strain sequencing project: providing services to taxonomists for standard genome sequencing and annotation.</title>
        <authorList>
            <consortium name="The Broad Institute Genomics Platform"/>
            <consortium name="The Broad Institute Genome Sequencing Center for Infectious Disease"/>
            <person name="Wu L."/>
            <person name="Ma J."/>
        </authorList>
    </citation>
    <scope>NUCLEOTIDE SEQUENCE [LARGE SCALE GENOMIC DNA]</scope>
    <source>
        <strain evidence="4">CCM 7043</strain>
    </source>
</reference>
<comment type="caution">
    <text evidence="3">The sequence shown here is derived from an EMBL/GenBank/DDBJ whole genome shotgun (WGS) entry which is preliminary data.</text>
</comment>
<sequence>MLLTLAQKLTRTVVMVVALAIMATGLVASTAWAETPRGRAGTHPPPPSRSHRPPGGTPRNDTAVPLTRRVSPSGDMGHDVSHPQCGVALPTDNGSFGIVGINEGRPFTTNPCISAQYQWAKGTPYGAGVYLNTSNPAPGGAGYGYWPRSGSQDPVLCIDARSTTDAGCTYDYGWHAAANALSAAMAVDRGMTQHTWWLDVEIENRWSGNGMSNTAMVQGMNDYLRSHGVAEVGLYSTGYQWRKITGGYTASTAANYRTAWKPQFTPMYSLDNAPLWLATYTDSNAAKTMCTTSFTGAKTRLVQYGEDEGGFDTNLVC</sequence>
<feature type="chain" id="PRO_5046715261" description="DUF1906 domain-containing protein" evidence="2">
    <location>
        <begin position="34"/>
        <end position="317"/>
    </location>
</feature>
<dbReference type="SUPFAM" id="SSF51445">
    <property type="entry name" value="(Trans)glycosidases"/>
    <property type="match status" value="1"/>
</dbReference>
<protein>
    <recommendedName>
        <fullName evidence="5">DUF1906 domain-containing protein</fullName>
    </recommendedName>
</protein>
<dbReference type="Gene3D" id="3.20.20.80">
    <property type="entry name" value="Glycosidases"/>
    <property type="match status" value="1"/>
</dbReference>
<feature type="region of interest" description="Disordered" evidence="1">
    <location>
        <begin position="34"/>
        <end position="79"/>
    </location>
</feature>
<dbReference type="EMBL" id="JBHUCO010000031">
    <property type="protein sequence ID" value="MFD1521122.1"/>
    <property type="molecule type" value="Genomic_DNA"/>
</dbReference>
<evidence type="ECO:0000256" key="1">
    <source>
        <dbReference type="SAM" id="MobiDB-lite"/>
    </source>
</evidence>
<evidence type="ECO:0000313" key="4">
    <source>
        <dbReference type="Proteomes" id="UP001597114"/>
    </source>
</evidence>
<dbReference type="RefSeq" id="WP_344721898.1">
    <property type="nucleotide sequence ID" value="NZ_BAAAUS010000008.1"/>
</dbReference>
<gene>
    <name evidence="3" type="ORF">ACFSJD_26730</name>
</gene>
<accession>A0ABW4F1E8</accession>
<name>A0ABW4F1E8_9PSEU</name>
<dbReference type="Proteomes" id="UP001597114">
    <property type="component" value="Unassembled WGS sequence"/>
</dbReference>
<dbReference type="InterPro" id="IPR017853">
    <property type="entry name" value="GH"/>
</dbReference>
<keyword evidence="2" id="KW-0732">Signal</keyword>
<keyword evidence="4" id="KW-1185">Reference proteome</keyword>
<feature type="signal peptide" evidence="2">
    <location>
        <begin position="1"/>
        <end position="33"/>
    </location>
</feature>